<gene>
    <name evidence="2" type="ORF">NJU99_08845</name>
</gene>
<keyword evidence="1" id="KW-0812">Transmembrane</keyword>
<dbReference type="EMBL" id="CP100595">
    <property type="protein sequence ID" value="UTJ05374.1"/>
    <property type="molecule type" value="Genomic_DNA"/>
</dbReference>
<evidence type="ECO:0000313" key="3">
    <source>
        <dbReference type="Proteomes" id="UP001060012"/>
    </source>
</evidence>
<evidence type="ECO:0000256" key="1">
    <source>
        <dbReference type="SAM" id="Phobius"/>
    </source>
</evidence>
<proteinExistence type="predicted"/>
<keyword evidence="1" id="KW-1133">Transmembrane helix</keyword>
<keyword evidence="3" id="KW-1185">Reference proteome</keyword>
<keyword evidence="1" id="KW-0472">Membrane</keyword>
<accession>A0ABY5DZK0</accession>
<feature type="transmembrane region" description="Helical" evidence="1">
    <location>
        <begin position="21"/>
        <end position="42"/>
    </location>
</feature>
<dbReference type="Proteomes" id="UP001060012">
    <property type="component" value="Chromosome"/>
</dbReference>
<protein>
    <submittedName>
        <fullName evidence="2">Uncharacterized protein</fullName>
    </submittedName>
</protein>
<reference evidence="2" key="1">
    <citation type="submission" date="2022-07" db="EMBL/GenBank/DDBJ databases">
        <title>Arcobacter roscoffensis sp. nov., a marine bacterium isolated from coastal seawater collected from Roscoff, France.</title>
        <authorList>
            <person name="Pascual J."/>
            <person name="Lepeaux C."/>
            <person name="Methner A."/>
            <person name="Overmann J."/>
        </authorList>
    </citation>
    <scope>NUCLEOTIDE SEQUENCE</scope>
    <source>
        <strain evidence="2">ARW1-2F2</strain>
    </source>
</reference>
<name>A0ABY5DZK0_9BACT</name>
<evidence type="ECO:0000313" key="2">
    <source>
        <dbReference type="EMBL" id="UTJ05374.1"/>
    </source>
</evidence>
<feature type="transmembrane region" description="Helical" evidence="1">
    <location>
        <begin position="54"/>
        <end position="73"/>
    </location>
</feature>
<organism evidence="2 3">
    <name type="scientific">Arcobacter roscoffensis</name>
    <dbReference type="NCBI Taxonomy" id="2961520"/>
    <lineage>
        <taxon>Bacteria</taxon>
        <taxon>Pseudomonadati</taxon>
        <taxon>Campylobacterota</taxon>
        <taxon>Epsilonproteobacteria</taxon>
        <taxon>Campylobacterales</taxon>
        <taxon>Arcobacteraceae</taxon>
        <taxon>Arcobacter</taxon>
    </lineage>
</organism>
<sequence length="255" mass="29758">MKMEIFNNFSNSTKELAKNPLGIIALFILLVYGFACLLFGVTVEELKCNERMPIIYFTIGFPILVLGAFVWLVSKHHNKLYAPSDYKNDESFLSTISQTSKQESIKENIDDLLNYGKDLNSVKEQEKMIIDDLQRKGINNDHEKVNVLIHHLATEQIHNWFYRVYVSIFGSQIKLLEKLEVQLKYDLNSIHNYFNNVKEENIDAFKDWNTESYIAYLLNCGLIIIEDEEIKITEKGKDFIKILRISEYRNDTKGL</sequence>
<dbReference type="RefSeq" id="WP_254575555.1">
    <property type="nucleotide sequence ID" value="NZ_CP100595.1"/>
</dbReference>